<evidence type="ECO:0000313" key="3">
    <source>
        <dbReference type="EMBL" id="GGO47173.1"/>
    </source>
</evidence>
<reference evidence="4" key="1">
    <citation type="journal article" date="2019" name="Int. J. Syst. Evol. Microbiol.">
        <title>The Global Catalogue of Microorganisms (GCM) 10K type strain sequencing project: providing services to taxonomists for standard genome sequencing and annotation.</title>
        <authorList>
            <consortium name="The Broad Institute Genomics Platform"/>
            <consortium name="The Broad Institute Genome Sequencing Center for Infectious Disease"/>
            <person name="Wu L."/>
            <person name="Ma J."/>
        </authorList>
    </citation>
    <scope>NUCLEOTIDE SEQUENCE [LARGE SCALE GENOMIC DNA]</scope>
    <source>
        <strain evidence="4">CGMCC 4.7178</strain>
    </source>
</reference>
<keyword evidence="4" id="KW-1185">Reference proteome</keyword>
<protein>
    <recommendedName>
        <fullName evidence="5">Integral membrane protein</fullName>
    </recommendedName>
</protein>
<name>A0ABQ2M5F8_9ACTN</name>
<proteinExistence type="predicted"/>
<feature type="region of interest" description="Disordered" evidence="1">
    <location>
        <begin position="119"/>
        <end position="188"/>
    </location>
</feature>
<organism evidence="3 4">
    <name type="scientific">Streptomyces daqingensis</name>
    <dbReference type="NCBI Taxonomy" id="1472640"/>
    <lineage>
        <taxon>Bacteria</taxon>
        <taxon>Bacillati</taxon>
        <taxon>Actinomycetota</taxon>
        <taxon>Actinomycetes</taxon>
        <taxon>Kitasatosporales</taxon>
        <taxon>Streptomycetaceae</taxon>
        <taxon>Streptomyces</taxon>
    </lineage>
</organism>
<dbReference type="RefSeq" id="WP_229711744.1">
    <property type="nucleotide sequence ID" value="NZ_BMMP01000005.1"/>
</dbReference>
<feature type="transmembrane region" description="Helical" evidence="2">
    <location>
        <begin position="16"/>
        <end position="35"/>
    </location>
</feature>
<gene>
    <name evidence="3" type="ORF">GCM10012287_19210</name>
</gene>
<dbReference type="EMBL" id="BMMP01000005">
    <property type="protein sequence ID" value="GGO47173.1"/>
    <property type="molecule type" value="Genomic_DNA"/>
</dbReference>
<keyword evidence="2" id="KW-0812">Transmembrane</keyword>
<feature type="transmembrane region" description="Helical" evidence="2">
    <location>
        <begin position="73"/>
        <end position="89"/>
    </location>
</feature>
<evidence type="ECO:0008006" key="5">
    <source>
        <dbReference type="Google" id="ProtNLM"/>
    </source>
</evidence>
<accession>A0ABQ2M5F8</accession>
<dbReference type="InterPro" id="IPR046096">
    <property type="entry name" value="DUF6114"/>
</dbReference>
<keyword evidence="2" id="KW-1133">Transmembrane helix</keyword>
<feature type="transmembrane region" description="Helical" evidence="2">
    <location>
        <begin position="47"/>
        <end position="66"/>
    </location>
</feature>
<evidence type="ECO:0000256" key="1">
    <source>
        <dbReference type="SAM" id="MobiDB-lite"/>
    </source>
</evidence>
<dbReference type="Pfam" id="PF19609">
    <property type="entry name" value="DUF6114"/>
    <property type="match status" value="1"/>
</dbReference>
<dbReference type="Proteomes" id="UP000631535">
    <property type="component" value="Unassembled WGS sequence"/>
</dbReference>
<keyword evidence="2" id="KW-0472">Membrane</keyword>
<evidence type="ECO:0000313" key="4">
    <source>
        <dbReference type="Proteomes" id="UP000631535"/>
    </source>
</evidence>
<sequence>MLLIWRRWRGWRRGRPFWGGLLTVLAGTEIAVIPLAPLKVMLHQGTAGLPTVVLGLVMVVLGLSAWFGPQYRGLAGVLTVLLAAAALVLSNLGGFMIGTLLGVVGGALIFAWRPVPAGPPPEGQPDAEPADGSAAHVGHPSGAAADASKEDTLSSLASAFSVPQQPPPPESPGTPSRNSETSRNPEKN</sequence>
<evidence type="ECO:0000256" key="2">
    <source>
        <dbReference type="SAM" id="Phobius"/>
    </source>
</evidence>
<feature type="compositionally biased region" description="Polar residues" evidence="1">
    <location>
        <begin position="153"/>
        <end position="162"/>
    </location>
</feature>
<comment type="caution">
    <text evidence="3">The sequence shown here is derived from an EMBL/GenBank/DDBJ whole genome shotgun (WGS) entry which is preliminary data.</text>
</comment>